<dbReference type="RefSeq" id="WP_123166303.1">
    <property type="nucleotide sequence ID" value="NZ_RIAX01000013.1"/>
</dbReference>
<comment type="caution">
    <text evidence="2">The sequence shown here is derived from an EMBL/GenBank/DDBJ whole genome shotgun (WGS) entry which is preliminary data.</text>
</comment>
<accession>A0A3M8P4C6</accession>
<feature type="domain" description="CYTH" evidence="1">
    <location>
        <begin position="4"/>
        <end position="192"/>
    </location>
</feature>
<dbReference type="AlphaFoldDB" id="A0A3M8P4C6"/>
<proteinExistence type="predicted"/>
<dbReference type="Pfam" id="PF01928">
    <property type="entry name" value="CYTH"/>
    <property type="match status" value="1"/>
</dbReference>
<dbReference type="EMBL" id="RIAX01000013">
    <property type="protein sequence ID" value="RNF38482.1"/>
    <property type="molecule type" value="Genomic_DNA"/>
</dbReference>
<gene>
    <name evidence="2" type="ORF">EEX84_14185</name>
</gene>
<evidence type="ECO:0000313" key="2">
    <source>
        <dbReference type="EMBL" id="RNF38482.1"/>
    </source>
</evidence>
<dbReference type="InterPro" id="IPR033469">
    <property type="entry name" value="CYTH-like_dom_sf"/>
</dbReference>
<organism evidence="2 3">
    <name type="scientific">Planococcus salinus</name>
    <dbReference type="NCBI Taxonomy" id="1848460"/>
    <lineage>
        <taxon>Bacteria</taxon>
        <taxon>Bacillati</taxon>
        <taxon>Bacillota</taxon>
        <taxon>Bacilli</taxon>
        <taxon>Bacillales</taxon>
        <taxon>Caryophanaceae</taxon>
        <taxon>Planococcus</taxon>
    </lineage>
</organism>
<evidence type="ECO:0000259" key="1">
    <source>
        <dbReference type="PROSITE" id="PS51707"/>
    </source>
</evidence>
<keyword evidence="3" id="KW-1185">Reference proteome</keyword>
<dbReference type="Proteomes" id="UP000275473">
    <property type="component" value="Unassembled WGS sequence"/>
</dbReference>
<reference evidence="2 3" key="1">
    <citation type="journal article" date="2018" name="Int. J. Syst. Evol. Microbiol.">
        <title>Planococcus salinus sp. nov., a moderately halophilic bacterium isolated from a saline-alkali soil.</title>
        <authorList>
            <person name="Gan L."/>
        </authorList>
    </citation>
    <scope>NUCLEOTIDE SEQUENCE [LARGE SCALE GENOMIC DNA]</scope>
    <source>
        <strain evidence="2 3">LCB217</strain>
    </source>
</reference>
<dbReference type="CDD" id="cd07762">
    <property type="entry name" value="CYTH-like_Pase_1"/>
    <property type="match status" value="1"/>
</dbReference>
<name>A0A3M8P4C6_9BACL</name>
<evidence type="ECO:0000313" key="3">
    <source>
        <dbReference type="Proteomes" id="UP000275473"/>
    </source>
</evidence>
<dbReference type="InterPro" id="IPR009195">
    <property type="entry name" value="Uncharacterised_YjbK"/>
</dbReference>
<dbReference type="SMART" id="SM01118">
    <property type="entry name" value="CYTH"/>
    <property type="match status" value="1"/>
</dbReference>
<dbReference type="Gene3D" id="2.40.320.10">
    <property type="entry name" value="Hypothetical Protein Pfu-838710-001"/>
    <property type="match status" value="1"/>
</dbReference>
<protein>
    <submittedName>
        <fullName evidence="2">CYTH domain-containing protein</fullName>
    </submittedName>
</protein>
<dbReference type="OrthoDB" id="384378at2"/>
<dbReference type="SUPFAM" id="SSF55154">
    <property type="entry name" value="CYTH-like phosphatases"/>
    <property type="match status" value="1"/>
</dbReference>
<dbReference type="PIRSF" id="PIRSF012526">
    <property type="entry name" value="CYTH_UCP012526"/>
    <property type="match status" value="1"/>
</dbReference>
<dbReference type="PROSITE" id="PS51707">
    <property type="entry name" value="CYTH"/>
    <property type="match status" value="1"/>
</dbReference>
<sequence length="193" mass="22541">MPKEIEIEFKNMLTKSEYEQLLSFFNFTREEAITQQNLYFDTAEFQLKEMESALRIRQKDNHYECTLKTPAPEGKLEITDSLTALQAKEMSEGISFPATEVNAFLEEKGVNWRTLRHIGTLTTHRIEFEYQQGLLVFDHSEYLGKEDYEVEYEVTDAAAGRRLFLEFLQQHNIPVRQADKKIARFMKAAEAGQ</sequence>
<dbReference type="InterPro" id="IPR023577">
    <property type="entry name" value="CYTH_domain"/>
</dbReference>